<dbReference type="AlphaFoldDB" id="X1FJL9"/>
<accession>X1FJL9</accession>
<reference evidence="1" key="1">
    <citation type="journal article" date="2014" name="Front. Microbiol.">
        <title>High frequency of phylogenetically diverse reductive dehalogenase-homologous genes in deep subseafloor sedimentary metagenomes.</title>
        <authorList>
            <person name="Kawai M."/>
            <person name="Futagami T."/>
            <person name="Toyoda A."/>
            <person name="Takaki Y."/>
            <person name="Nishi S."/>
            <person name="Hori S."/>
            <person name="Arai W."/>
            <person name="Tsubouchi T."/>
            <person name="Morono Y."/>
            <person name="Uchiyama I."/>
            <person name="Ito T."/>
            <person name="Fujiyama A."/>
            <person name="Inagaki F."/>
            <person name="Takami H."/>
        </authorList>
    </citation>
    <scope>NUCLEOTIDE SEQUENCE</scope>
    <source>
        <strain evidence="1">Expedition CK06-06</strain>
    </source>
</reference>
<dbReference type="EMBL" id="BARU01010407">
    <property type="protein sequence ID" value="GAH32725.1"/>
    <property type="molecule type" value="Genomic_DNA"/>
</dbReference>
<proteinExistence type="predicted"/>
<gene>
    <name evidence="1" type="ORF">S03H2_19851</name>
</gene>
<comment type="caution">
    <text evidence="1">The sequence shown here is derived from an EMBL/GenBank/DDBJ whole genome shotgun (WGS) entry which is preliminary data.</text>
</comment>
<name>X1FJL9_9ZZZZ</name>
<protein>
    <submittedName>
        <fullName evidence="1">Uncharacterized protein</fullName>
    </submittedName>
</protein>
<evidence type="ECO:0000313" key="1">
    <source>
        <dbReference type="EMBL" id="GAH32725.1"/>
    </source>
</evidence>
<organism evidence="1">
    <name type="scientific">marine sediment metagenome</name>
    <dbReference type="NCBI Taxonomy" id="412755"/>
    <lineage>
        <taxon>unclassified sequences</taxon>
        <taxon>metagenomes</taxon>
        <taxon>ecological metagenomes</taxon>
    </lineage>
</organism>
<sequence>MIKMGTKKEMFEMYNMTDHGDKPSLFEFDPKNDIVDVFIYRDNRFTYPYTITNTKDNSDIWTHQGFFLKDFIRELDVFLQKNKLPYKIVEE</sequence>